<evidence type="ECO:0000313" key="2">
    <source>
        <dbReference type="EMBL" id="UXI66841.1"/>
    </source>
</evidence>
<keyword evidence="3" id="KW-1185">Reference proteome</keyword>
<sequence length="241" mass="27112">MRWIKAMTLVRWGELRLAHDTCAVCDFPLQVQLRREEMAVRCPRCGASAVTQSIVAVIRRECADLAPLSVYEASYAGPLVRFLRGRVRSLTLSEYFPDVPSGTHQDGMLCQDLQRLSFDAAQFDLCTSTEVFEHVADDLAAFAEVFRVLRPGGRLIFTVPIDPAAATVERTALRDGERREILPPEYHADRYRGQTIFCYRNYGADILDRLRTAGFTEAALVLPDRNLFGFGRPVVVARKAN</sequence>
<dbReference type="Proteomes" id="UP001064632">
    <property type="component" value="Chromosome"/>
</dbReference>
<dbReference type="SUPFAM" id="SSF53335">
    <property type="entry name" value="S-adenosyl-L-methionine-dependent methyltransferases"/>
    <property type="match status" value="1"/>
</dbReference>
<dbReference type="EMBL" id="CP104694">
    <property type="protein sequence ID" value="UXI66841.1"/>
    <property type="molecule type" value="Genomic_DNA"/>
</dbReference>
<evidence type="ECO:0000313" key="3">
    <source>
        <dbReference type="Proteomes" id="UP001064632"/>
    </source>
</evidence>
<feature type="domain" description="Methyltransferase type 11" evidence="1">
    <location>
        <begin position="85"/>
        <end position="157"/>
    </location>
</feature>
<dbReference type="InterPro" id="IPR029063">
    <property type="entry name" value="SAM-dependent_MTases_sf"/>
</dbReference>
<keyword evidence="2" id="KW-0808">Transferase</keyword>
<dbReference type="Gene3D" id="3.40.50.150">
    <property type="entry name" value="Vaccinia Virus protein VP39"/>
    <property type="match status" value="1"/>
</dbReference>
<dbReference type="CDD" id="cd02440">
    <property type="entry name" value="AdoMet_MTases"/>
    <property type="match status" value="1"/>
</dbReference>
<proteinExistence type="predicted"/>
<keyword evidence="2" id="KW-0489">Methyltransferase</keyword>
<evidence type="ECO:0000259" key="1">
    <source>
        <dbReference type="Pfam" id="PF08241"/>
    </source>
</evidence>
<dbReference type="GO" id="GO:0032259">
    <property type="term" value="P:methylation"/>
    <property type="evidence" value="ECO:0007669"/>
    <property type="project" value="UniProtKB-KW"/>
</dbReference>
<dbReference type="RefSeq" id="WP_261693821.1">
    <property type="nucleotide sequence ID" value="NZ_CP104694.1"/>
</dbReference>
<protein>
    <submittedName>
        <fullName evidence="2">Class I SAM-dependent methyltransferase</fullName>
    </submittedName>
</protein>
<dbReference type="Pfam" id="PF08241">
    <property type="entry name" value="Methyltransf_11"/>
    <property type="match status" value="1"/>
</dbReference>
<dbReference type="GO" id="GO:0008168">
    <property type="term" value="F:methyltransferase activity"/>
    <property type="evidence" value="ECO:0007669"/>
    <property type="project" value="UniProtKB-KW"/>
</dbReference>
<reference evidence="2" key="1">
    <citation type="submission" date="2022-09" db="EMBL/GenBank/DDBJ databases">
        <title>Tahibacter sp. nov., isolated from a fresh water.</title>
        <authorList>
            <person name="Baek J.H."/>
            <person name="Lee J.K."/>
            <person name="Kim J.M."/>
            <person name="Jeon C.O."/>
        </authorList>
    </citation>
    <scope>NUCLEOTIDE SEQUENCE</scope>
    <source>
        <strain evidence="2">W38</strain>
    </source>
</reference>
<dbReference type="InterPro" id="IPR013216">
    <property type="entry name" value="Methyltransf_11"/>
</dbReference>
<accession>A0ABY6BBC8</accession>
<organism evidence="2 3">
    <name type="scientific">Tahibacter amnicola</name>
    <dbReference type="NCBI Taxonomy" id="2976241"/>
    <lineage>
        <taxon>Bacteria</taxon>
        <taxon>Pseudomonadati</taxon>
        <taxon>Pseudomonadota</taxon>
        <taxon>Gammaproteobacteria</taxon>
        <taxon>Lysobacterales</taxon>
        <taxon>Rhodanobacteraceae</taxon>
        <taxon>Tahibacter</taxon>
    </lineage>
</organism>
<name>A0ABY6BBC8_9GAMM</name>
<gene>
    <name evidence="2" type="ORF">N4264_19085</name>
</gene>